<proteinExistence type="predicted"/>
<dbReference type="eggNOG" id="COG1961">
    <property type="taxonomic scope" value="Bacteria"/>
</dbReference>
<dbReference type="SUPFAM" id="SSF109709">
    <property type="entry name" value="KorB DNA-binding domain-like"/>
    <property type="match status" value="1"/>
</dbReference>
<dbReference type="STRING" id="1137799.GZ78_10780"/>
<name>A0A081NHY4_9GAMM</name>
<comment type="caution">
    <text evidence="1">The sequence shown here is derived from an EMBL/GenBank/DDBJ whole genome shotgun (WGS) entry which is preliminary data.</text>
</comment>
<dbReference type="EMBL" id="JOKH01000002">
    <property type="protein sequence ID" value="KEQ18057.1"/>
    <property type="molecule type" value="Genomic_DNA"/>
</dbReference>
<accession>A0A081NHY4</accession>
<evidence type="ECO:0000313" key="1">
    <source>
        <dbReference type="EMBL" id="KEQ18057.1"/>
    </source>
</evidence>
<reference evidence="1 2" key="1">
    <citation type="submission" date="2014-06" db="EMBL/GenBank/DDBJ databases">
        <title>Whole Genome Sequences of Three Symbiotic Endozoicomonas Bacteria.</title>
        <authorList>
            <person name="Neave M.J."/>
            <person name="Apprill A."/>
            <person name="Voolstra C.R."/>
        </authorList>
    </citation>
    <scope>NUCLEOTIDE SEQUENCE [LARGE SCALE GENOMIC DNA]</scope>
    <source>
        <strain evidence="1 2">DSM 25634</strain>
    </source>
</reference>
<evidence type="ECO:0000313" key="2">
    <source>
        <dbReference type="Proteomes" id="UP000028073"/>
    </source>
</evidence>
<dbReference type="AlphaFoldDB" id="A0A081NHY4"/>
<keyword evidence="2" id="KW-1185">Reference proteome</keyword>
<dbReference type="Proteomes" id="UP000028073">
    <property type="component" value="Unassembled WGS sequence"/>
</dbReference>
<dbReference type="OrthoDB" id="8901214at2"/>
<dbReference type="RefSeq" id="WP_051786016.1">
    <property type="nucleotide sequence ID" value="NZ_JOKH01000002.1"/>
</dbReference>
<gene>
    <name evidence="1" type="ORF">GZ78_10780</name>
</gene>
<evidence type="ECO:0008006" key="3">
    <source>
        <dbReference type="Google" id="ProtNLM"/>
    </source>
</evidence>
<organism evidence="1 2">
    <name type="scientific">Endozoicomonas numazuensis</name>
    <dbReference type="NCBI Taxonomy" id="1137799"/>
    <lineage>
        <taxon>Bacteria</taxon>
        <taxon>Pseudomonadati</taxon>
        <taxon>Pseudomonadota</taxon>
        <taxon>Gammaproteobacteria</taxon>
        <taxon>Oceanospirillales</taxon>
        <taxon>Endozoicomonadaceae</taxon>
        <taxon>Endozoicomonas</taxon>
    </lineage>
</organism>
<protein>
    <recommendedName>
        <fullName evidence="3">LacI family transcriptional regulator</fullName>
    </recommendedName>
</protein>
<sequence>MAIKVTGKATRTYLEDENCILVHIPIKFISRKGKSQITTPDGRPALEEVDPALRNALVRAHRWLKALKSGKEQHLKMLAQKEGITSVSYASRILRLTTLSPEIQEAIIDGRSLGGLTLADFMKPFPLLWSEQKKALGIPED</sequence>